<dbReference type="OrthoDB" id="7773807at2"/>
<gene>
    <name evidence="2" type="ORF">SAMN05421849_1932</name>
</gene>
<evidence type="ECO:0008006" key="4">
    <source>
        <dbReference type="Google" id="ProtNLM"/>
    </source>
</evidence>
<evidence type="ECO:0000256" key="1">
    <source>
        <dbReference type="SAM" id="SignalP"/>
    </source>
</evidence>
<name>A0A1R3WZC8_9RHOB</name>
<evidence type="ECO:0000313" key="3">
    <source>
        <dbReference type="Proteomes" id="UP000192455"/>
    </source>
</evidence>
<reference evidence="2 3" key="1">
    <citation type="submission" date="2017-01" db="EMBL/GenBank/DDBJ databases">
        <authorList>
            <person name="Mah S.A."/>
            <person name="Swanson W.J."/>
            <person name="Moy G.W."/>
            <person name="Vacquier V.D."/>
        </authorList>
    </citation>
    <scope>NUCLEOTIDE SEQUENCE [LARGE SCALE GENOMIC DNA]</scope>
    <source>
        <strain evidence="2 3">DSM 21219</strain>
    </source>
</reference>
<organism evidence="2 3">
    <name type="scientific">Pontibaca methylaminivorans</name>
    <dbReference type="NCBI Taxonomy" id="515897"/>
    <lineage>
        <taxon>Bacteria</taxon>
        <taxon>Pseudomonadati</taxon>
        <taxon>Pseudomonadota</taxon>
        <taxon>Alphaproteobacteria</taxon>
        <taxon>Rhodobacterales</taxon>
        <taxon>Roseobacteraceae</taxon>
        <taxon>Pontibaca</taxon>
    </lineage>
</organism>
<dbReference type="EMBL" id="FTPS01000001">
    <property type="protein sequence ID" value="SIT83561.1"/>
    <property type="molecule type" value="Genomic_DNA"/>
</dbReference>
<keyword evidence="1" id="KW-0732">Signal</keyword>
<accession>A0A1R3WZC8</accession>
<protein>
    <recommendedName>
        <fullName evidence="4">Lipoprotein</fullName>
    </recommendedName>
</protein>
<proteinExistence type="predicted"/>
<sequence length="166" mass="17970">MYRPLAVLLIGSLALAGCNSRLNPANWFGSGRSVPVQGSADNALIPEQRPGLLSRREAPDLSQPIAQVSELVVERKRGGAILRATGLAARQGAFEARLVPTDPELRPDETATLTFDFLVVYPEGDTETGSPHTRSITAAYSLTDHQLENIRAIRVRGAENALESRR</sequence>
<dbReference type="AlphaFoldDB" id="A0A1R3WZC8"/>
<feature type="chain" id="PRO_5012481258" description="Lipoprotein" evidence="1">
    <location>
        <begin position="17"/>
        <end position="166"/>
    </location>
</feature>
<dbReference type="Proteomes" id="UP000192455">
    <property type="component" value="Unassembled WGS sequence"/>
</dbReference>
<dbReference type="RefSeq" id="WP_076649660.1">
    <property type="nucleotide sequence ID" value="NZ_FTPS01000001.1"/>
</dbReference>
<dbReference type="STRING" id="515897.SAMN05421849_1932"/>
<keyword evidence="3" id="KW-1185">Reference proteome</keyword>
<evidence type="ECO:0000313" key="2">
    <source>
        <dbReference type="EMBL" id="SIT83561.1"/>
    </source>
</evidence>
<feature type="signal peptide" evidence="1">
    <location>
        <begin position="1"/>
        <end position="16"/>
    </location>
</feature>
<dbReference type="PROSITE" id="PS51257">
    <property type="entry name" value="PROKAR_LIPOPROTEIN"/>
    <property type="match status" value="1"/>
</dbReference>